<feature type="region of interest" description="Disordered" evidence="2">
    <location>
        <begin position="447"/>
        <end position="467"/>
    </location>
</feature>
<dbReference type="AlphaFoldDB" id="A0A3D8RY15"/>
<feature type="compositionally biased region" description="Polar residues" evidence="2">
    <location>
        <begin position="632"/>
        <end position="641"/>
    </location>
</feature>
<feature type="region of interest" description="Disordered" evidence="2">
    <location>
        <begin position="335"/>
        <end position="380"/>
    </location>
</feature>
<evidence type="ECO:0000313" key="5">
    <source>
        <dbReference type="Proteomes" id="UP000256690"/>
    </source>
</evidence>
<dbReference type="GeneID" id="38115966"/>
<dbReference type="OrthoDB" id="5383703at2759"/>
<feature type="region of interest" description="Disordered" evidence="2">
    <location>
        <begin position="414"/>
        <end position="434"/>
    </location>
</feature>
<feature type="compositionally biased region" description="Basic and acidic residues" evidence="2">
    <location>
        <begin position="698"/>
        <end position="714"/>
    </location>
</feature>
<proteinExistence type="predicted"/>
<feature type="compositionally biased region" description="Polar residues" evidence="2">
    <location>
        <begin position="103"/>
        <end position="112"/>
    </location>
</feature>
<name>A0A3D8RY15_9EURO</name>
<accession>A0A3D8RY15</accession>
<evidence type="ECO:0000256" key="1">
    <source>
        <dbReference type="SAM" id="Coils"/>
    </source>
</evidence>
<sequence>MLGWMGGQTERGAADDSKVLEPPETPAPVFALRAFQSALFGTPKADDEDNTNAHLKSKEQAHNRHPVRDSTVLKPTGRTGDNSKDATADIDLAVNTMASPTKSILMTPGTVSNRRKTVSFGDGVVDNERRRDDISNKVVKTPIPTTGNISSQWASGSSEGKRSKLTQALMDSREKPSRASERPSQKPEETRSAKVSSNPQAAPVQGDDNEDTINMNEPRSRSGKYWKAEFDSYRSKTALEIRRLIQYRSAAKTYAKKKDEEAYRLAAKLKEEELRVEEMERHVTQLASTMVADNTRADKEQLVQDLTKQTALALQYKHKVSVLRKALEQHGVVGTEIGNIGGQPEPSTAPKETSESLRKSQQELAQANAKIEDMKQQQSDFEKLRGLALSSEQKASDLAKENASLKHTLARFKQEASKYEGRRKEREAKLKSRESKLEMRIQEYRDRLKSTSQQHREQEEELKVSFDQERRQMQEQIDVLKTKLRAFESVTELRVRPRPESRRDFHGIQAYDLGTASPHKDALDETGETDQPPSPSPRGKDRRAYKLGTDLTDSDLRRAMKEMGIEDIDEKFNNLGIAPLKSFKPPRYRDDTDVLPPSSPPEVATWSGSAQRHNLEKRHSHQLYVPRRSLDDSQQIQPNRLQSRRPATKYALDQPSSAPDASHMDRARRRQTIATGATSQRDPLSLDRKMAAQARLKRRDESRKLTRDDGKENMRTTVRA</sequence>
<feature type="compositionally biased region" description="Basic and acidic residues" evidence="2">
    <location>
        <begin position="126"/>
        <end position="135"/>
    </location>
</feature>
<feature type="compositionally biased region" description="Basic and acidic residues" evidence="2">
    <location>
        <begin position="370"/>
        <end position="380"/>
    </location>
</feature>
<feature type="region of interest" description="Disordered" evidence="2">
    <location>
        <begin position="103"/>
        <end position="220"/>
    </location>
</feature>
<feature type="region of interest" description="Disordered" evidence="2">
    <location>
        <begin position="569"/>
        <end position="720"/>
    </location>
</feature>
<dbReference type="STRING" id="1810919.A0A3D8RY15"/>
<keyword evidence="1" id="KW-0175">Coiled coil</keyword>
<evidence type="ECO:0000313" key="4">
    <source>
        <dbReference type="EMBL" id="RDW78744.1"/>
    </source>
</evidence>
<feature type="compositionally biased region" description="Basic and acidic residues" evidence="2">
    <location>
        <begin position="171"/>
        <end position="192"/>
    </location>
</feature>
<dbReference type="Pfam" id="PF11500">
    <property type="entry name" value="Cut12"/>
    <property type="match status" value="1"/>
</dbReference>
<keyword evidence="5" id="KW-1185">Reference proteome</keyword>
<feature type="region of interest" description="Disordered" evidence="2">
    <location>
        <begin position="41"/>
        <end position="87"/>
    </location>
</feature>
<evidence type="ECO:0000259" key="3">
    <source>
        <dbReference type="Pfam" id="PF11500"/>
    </source>
</evidence>
<feature type="compositionally biased region" description="Basic and acidic residues" evidence="2">
    <location>
        <begin position="56"/>
        <end position="68"/>
    </location>
</feature>
<dbReference type="Proteomes" id="UP000256690">
    <property type="component" value="Unassembled WGS sequence"/>
</dbReference>
<evidence type="ECO:0000256" key="2">
    <source>
        <dbReference type="SAM" id="MobiDB-lite"/>
    </source>
</evidence>
<gene>
    <name evidence="4" type="ORF">DSM5745_05596</name>
</gene>
<dbReference type="InterPro" id="IPR021589">
    <property type="entry name" value="Cut12"/>
</dbReference>
<feature type="compositionally biased region" description="Polar residues" evidence="2">
    <location>
        <begin position="672"/>
        <end position="682"/>
    </location>
</feature>
<dbReference type="EMBL" id="PVWQ01000006">
    <property type="protein sequence ID" value="RDW78744.1"/>
    <property type="molecule type" value="Genomic_DNA"/>
</dbReference>
<protein>
    <recommendedName>
        <fullName evidence="3">Spindle pole body-associated protein cut12 domain-containing protein</fullName>
    </recommendedName>
</protein>
<feature type="coiled-coil region" evidence="1">
    <location>
        <begin position="262"/>
        <end position="289"/>
    </location>
</feature>
<feature type="region of interest" description="Disordered" evidence="2">
    <location>
        <begin position="490"/>
        <end position="553"/>
    </location>
</feature>
<feature type="compositionally biased region" description="Basic and acidic residues" evidence="2">
    <location>
        <begin position="12"/>
        <end position="21"/>
    </location>
</feature>
<feature type="domain" description="Spindle pole body-associated protein cut12" evidence="3">
    <location>
        <begin position="161"/>
        <end position="299"/>
    </location>
</feature>
<reference evidence="4 5" key="1">
    <citation type="journal article" date="2018" name="IMA Fungus">
        <title>IMA Genome-F 9: Draft genome sequence of Annulohypoxylon stygium, Aspergillus mulundensis, Berkeleyomyces basicola (syn. Thielaviopsis basicola), Ceratocystis smalleyi, two Cercospora beticola strains, Coleophoma cylindrospora, Fusarium fracticaudum, Phialophora cf. hyalina, and Morchella septimelata.</title>
        <authorList>
            <person name="Wingfield B.D."/>
            <person name="Bills G.F."/>
            <person name="Dong Y."/>
            <person name="Huang W."/>
            <person name="Nel W.J."/>
            <person name="Swalarsk-Parry B.S."/>
            <person name="Vaghefi N."/>
            <person name="Wilken P.M."/>
            <person name="An Z."/>
            <person name="de Beer Z.W."/>
            <person name="De Vos L."/>
            <person name="Chen L."/>
            <person name="Duong T.A."/>
            <person name="Gao Y."/>
            <person name="Hammerbacher A."/>
            <person name="Kikkert J.R."/>
            <person name="Li Y."/>
            <person name="Li H."/>
            <person name="Li K."/>
            <person name="Li Q."/>
            <person name="Liu X."/>
            <person name="Ma X."/>
            <person name="Naidoo K."/>
            <person name="Pethybridge S.J."/>
            <person name="Sun J."/>
            <person name="Steenkamp E.T."/>
            <person name="van der Nest M.A."/>
            <person name="van Wyk S."/>
            <person name="Wingfield M.J."/>
            <person name="Xiong C."/>
            <person name="Yue Q."/>
            <person name="Zhang X."/>
        </authorList>
    </citation>
    <scope>NUCLEOTIDE SEQUENCE [LARGE SCALE GENOMIC DNA]</scope>
    <source>
        <strain evidence="4 5">DSM 5745</strain>
    </source>
</reference>
<comment type="caution">
    <text evidence="4">The sequence shown here is derived from an EMBL/GenBank/DDBJ whole genome shotgun (WGS) entry which is preliminary data.</text>
</comment>
<feature type="compositionally biased region" description="Basic and acidic residues" evidence="2">
    <location>
        <begin position="491"/>
        <end position="506"/>
    </location>
</feature>
<feature type="region of interest" description="Disordered" evidence="2">
    <location>
        <begin position="1"/>
        <end position="27"/>
    </location>
</feature>
<dbReference type="RefSeq" id="XP_026603444.1">
    <property type="nucleotide sequence ID" value="XM_026747612.1"/>
</dbReference>
<feature type="compositionally biased region" description="Basic and acidic residues" evidence="2">
    <location>
        <begin position="352"/>
        <end position="361"/>
    </location>
</feature>
<feature type="compositionally biased region" description="Polar residues" evidence="2">
    <location>
        <begin position="143"/>
        <end position="158"/>
    </location>
</feature>
<organism evidence="4 5">
    <name type="scientific">Aspergillus mulundensis</name>
    <dbReference type="NCBI Taxonomy" id="1810919"/>
    <lineage>
        <taxon>Eukaryota</taxon>
        <taxon>Fungi</taxon>
        <taxon>Dikarya</taxon>
        <taxon>Ascomycota</taxon>
        <taxon>Pezizomycotina</taxon>
        <taxon>Eurotiomycetes</taxon>
        <taxon>Eurotiomycetidae</taxon>
        <taxon>Eurotiales</taxon>
        <taxon>Aspergillaceae</taxon>
        <taxon>Aspergillus</taxon>
        <taxon>Aspergillus subgen. Nidulantes</taxon>
    </lineage>
</organism>